<dbReference type="SUPFAM" id="SSF52540">
    <property type="entry name" value="P-loop containing nucleoside triphosphate hydrolases"/>
    <property type="match status" value="1"/>
</dbReference>
<gene>
    <name evidence="5" type="primary">Sult1b1_1</name>
    <name evidence="6" type="synonym">Sult1b1_2</name>
    <name evidence="5" type="ORF">SCOUMB_R12766</name>
    <name evidence="6" type="ORF">SCOUMB_R13396</name>
</gene>
<accession>A0A7L4I7X4</accession>
<dbReference type="AlphaFoldDB" id="A0A7L4I7X4"/>
<dbReference type="GO" id="GO:0008146">
    <property type="term" value="F:sulfotransferase activity"/>
    <property type="evidence" value="ECO:0007669"/>
    <property type="project" value="InterPro"/>
</dbReference>
<evidence type="ECO:0000259" key="4">
    <source>
        <dbReference type="Pfam" id="PF00685"/>
    </source>
</evidence>
<feature type="domain" description="Sulfotransferase" evidence="4">
    <location>
        <begin position="1"/>
        <end position="70"/>
    </location>
</feature>
<dbReference type="InterPro" id="IPR027417">
    <property type="entry name" value="P-loop_NTPase"/>
</dbReference>
<evidence type="ECO:0000256" key="1">
    <source>
        <dbReference type="ARBA" id="ARBA00005771"/>
    </source>
</evidence>
<dbReference type="EC" id="2.8.2.-" evidence="3"/>
<proteinExistence type="inferred from homology"/>
<keyword evidence="7" id="KW-1185">Reference proteome</keyword>
<name>A0A7L4I7X4_SCOUM</name>
<dbReference type="EMBL" id="VZTL01066335">
    <property type="protein sequence ID" value="NXX61809.1"/>
    <property type="molecule type" value="Genomic_DNA"/>
</dbReference>
<dbReference type="Proteomes" id="UP000539032">
    <property type="component" value="Unassembled WGS sequence"/>
</dbReference>
<evidence type="ECO:0000256" key="2">
    <source>
        <dbReference type="ARBA" id="ARBA00022679"/>
    </source>
</evidence>
<sequence>KVAQFLGQELSEVALDAITRHTSFEAMRDNPTTNYSMVPSHLMDQGISPFMRKGITGDWKNHFTVAQNECF</sequence>
<evidence type="ECO:0000313" key="6">
    <source>
        <dbReference type="EMBL" id="NXX64008.1"/>
    </source>
</evidence>
<evidence type="ECO:0000313" key="7">
    <source>
        <dbReference type="Proteomes" id="UP000539032"/>
    </source>
</evidence>
<evidence type="ECO:0000256" key="3">
    <source>
        <dbReference type="RuleBase" id="RU361155"/>
    </source>
</evidence>
<dbReference type="Gene3D" id="3.40.50.300">
    <property type="entry name" value="P-loop containing nucleotide triphosphate hydrolases"/>
    <property type="match status" value="1"/>
</dbReference>
<dbReference type="OrthoDB" id="205623at2759"/>
<feature type="non-terminal residue" evidence="5">
    <location>
        <position position="71"/>
    </location>
</feature>
<dbReference type="PANTHER" id="PTHR11783">
    <property type="entry name" value="SULFOTRANSFERASE SULT"/>
    <property type="match status" value="1"/>
</dbReference>
<organism evidence="5 7">
    <name type="scientific">Scopus umbretta</name>
    <name type="common">Hammerkop</name>
    <dbReference type="NCBI Taxonomy" id="33581"/>
    <lineage>
        <taxon>Eukaryota</taxon>
        <taxon>Metazoa</taxon>
        <taxon>Chordata</taxon>
        <taxon>Craniata</taxon>
        <taxon>Vertebrata</taxon>
        <taxon>Euteleostomi</taxon>
        <taxon>Archelosauria</taxon>
        <taxon>Archosauria</taxon>
        <taxon>Dinosauria</taxon>
        <taxon>Saurischia</taxon>
        <taxon>Theropoda</taxon>
        <taxon>Coelurosauria</taxon>
        <taxon>Aves</taxon>
        <taxon>Neognathae</taxon>
        <taxon>Neoaves</taxon>
        <taxon>Aequornithes</taxon>
        <taxon>Pelecaniformes</taxon>
        <taxon>Scopidae</taxon>
        <taxon>Scopus</taxon>
    </lineage>
</organism>
<dbReference type="InterPro" id="IPR000863">
    <property type="entry name" value="Sulfotransferase_dom"/>
</dbReference>
<keyword evidence="2 3" id="KW-0808">Transferase</keyword>
<evidence type="ECO:0000313" key="5">
    <source>
        <dbReference type="EMBL" id="NXX61809.1"/>
    </source>
</evidence>
<comment type="similarity">
    <text evidence="1 3">Belongs to the sulfotransferase 1 family.</text>
</comment>
<reference evidence="5 7" key="1">
    <citation type="submission" date="2020-02" db="EMBL/GenBank/DDBJ databases">
        <title>Bird 10,000 Genomes (B10K) Project - Family phase.</title>
        <authorList>
            <person name="Zhang G."/>
        </authorList>
    </citation>
    <scope>NUCLEOTIDE SEQUENCE [LARGE SCALE GENOMIC DNA]</scope>
    <source>
        <strain evidence="5">B10K-DU-002-70</strain>
        <tissue evidence="5">Muscle</tissue>
    </source>
</reference>
<comment type="caution">
    <text evidence="5">The sequence shown here is derived from an EMBL/GenBank/DDBJ whole genome shotgun (WGS) entry which is preliminary data.</text>
</comment>
<feature type="non-terminal residue" evidence="5">
    <location>
        <position position="1"/>
    </location>
</feature>
<dbReference type="EMBL" id="VZTL01200351">
    <property type="protein sequence ID" value="NXX64008.1"/>
    <property type="molecule type" value="Genomic_DNA"/>
</dbReference>
<protein>
    <recommendedName>
        <fullName evidence="3">Sulfotransferase</fullName>
        <ecNumber evidence="3">2.8.2.-</ecNumber>
    </recommendedName>
</protein>
<dbReference type="Pfam" id="PF00685">
    <property type="entry name" value="Sulfotransfer_1"/>
    <property type="match status" value="1"/>
</dbReference>